<dbReference type="PANTHER" id="PTHR10353:SF136">
    <property type="entry name" value="ARYL-PHOSPHO-BETA-D-GLUCOSIDASE BGLC"/>
    <property type="match status" value="1"/>
</dbReference>
<dbReference type="GO" id="GO:0005829">
    <property type="term" value="C:cytosol"/>
    <property type="evidence" value="ECO:0007669"/>
    <property type="project" value="TreeGrafter"/>
</dbReference>
<sequence>MLWGQHRNRGVDHAPCAPFPLPRRLSLGAASAAYQVEGAWDSDGKGPSVWDTFSRVPGTTFMGSNGDVAVDHYHRLEEDLDLMKQMGLTAYRFSVSWPRLFPTGRAPLNPAGLAFYDRLVDGLLARGIEPVLTLYHWDLPQALQEEYGGWEDRRILDDFEHYCVTLYRHFADRVTYWVSLNEQNFNLTNAYLLGAHPPAVQDRRRFFNANHIASLANARAIRAFRRHVPKGQIGPSFAYSPAYPLTCAPADLLAFDNAEEFCNHWWLDVYCHGRYPRVALRWLEQQGEAPVILPGDMALLAEARPDFVGVNYYYTLTYTDNPLGGETLHRINHSGQKGTTPASGVPGLYKTAANPHLETSNWDWAIDPSGLRLALRRLTSRYDLPLMITENGLGEFDTLTAERVVDEYRIAYLKAHLIACQQAMADGVRLLGYCAWSFTDLLSWLNGYQKRYGFVYVERDEQGGTLRRIPKASFHWYRQVIASQGESLGDTPLS</sequence>
<reference evidence="5 6" key="1">
    <citation type="journal article" date="2013" name="Genome Announc.">
        <title>Draft Genome Sequence of the Aeromonas diversa Type Strain.</title>
        <authorList>
            <person name="Farfan M."/>
            <person name="Spataro N."/>
            <person name="Sanglas A."/>
            <person name="Albarral V."/>
            <person name="Loren J.G."/>
            <person name="Bosch E."/>
            <person name="Fuste M.C."/>
        </authorList>
    </citation>
    <scope>NUCLEOTIDE SEQUENCE [LARGE SCALE GENOMIC DNA]</scope>
    <source>
        <strain evidence="5 6">2478-85</strain>
    </source>
</reference>
<dbReference type="GO" id="GO:0008422">
    <property type="term" value="F:beta-glucosidase activity"/>
    <property type="evidence" value="ECO:0007669"/>
    <property type="project" value="TreeGrafter"/>
</dbReference>
<dbReference type="PANTHER" id="PTHR10353">
    <property type="entry name" value="GLYCOSYL HYDROLASE"/>
    <property type="match status" value="1"/>
</dbReference>
<dbReference type="FunFam" id="3.20.20.80:FF:000004">
    <property type="entry name" value="Beta-glucosidase 6-phospho-beta-glucosidase"/>
    <property type="match status" value="1"/>
</dbReference>
<protein>
    <submittedName>
        <fullName evidence="5">Aryl-phospho-beta-D-glucosidase BglC</fullName>
    </submittedName>
</protein>
<accession>N9VJV8</accession>
<dbReference type="EMBL" id="APVG01000025">
    <property type="protein sequence ID" value="ENY71918.1"/>
    <property type="molecule type" value="Genomic_DNA"/>
</dbReference>
<proteinExistence type="inferred from homology"/>
<dbReference type="eggNOG" id="COG2723">
    <property type="taxonomic scope" value="Bacteria"/>
</dbReference>
<comment type="caution">
    <text evidence="5">The sequence shown here is derived from an EMBL/GenBank/DDBJ whole genome shotgun (WGS) entry which is preliminary data.</text>
</comment>
<gene>
    <name evidence="5" type="ORF">G114_10935</name>
</gene>
<evidence type="ECO:0000313" key="6">
    <source>
        <dbReference type="Proteomes" id="UP000023775"/>
    </source>
</evidence>
<dbReference type="PATRIC" id="fig|1268237.3.peg.2153"/>
<comment type="similarity">
    <text evidence="1 4">Belongs to the glycosyl hydrolase 1 family.</text>
</comment>
<dbReference type="GO" id="GO:0016052">
    <property type="term" value="P:carbohydrate catabolic process"/>
    <property type="evidence" value="ECO:0007669"/>
    <property type="project" value="TreeGrafter"/>
</dbReference>
<evidence type="ECO:0000313" key="5">
    <source>
        <dbReference type="EMBL" id="ENY71918.1"/>
    </source>
</evidence>
<evidence type="ECO:0000256" key="4">
    <source>
        <dbReference type="RuleBase" id="RU003690"/>
    </source>
</evidence>
<dbReference type="InterPro" id="IPR001360">
    <property type="entry name" value="Glyco_hydro_1"/>
</dbReference>
<organism evidence="5 6">
    <name type="scientific">Aeromonas diversa CDC 2478-85</name>
    <dbReference type="NCBI Taxonomy" id="1268237"/>
    <lineage>
        <taxon>Bacteria</taxon>
        <taxon>Pseudomonadati</taxon>
        <taxon>Pseudomonadota</taxon>
        <taxon>Gammaproteobacteria</taxon>
        <taxon>Aeromonadales</taxon>
        <taxon>Aeromonadaceae</taxon>
        <taxon>Aeromonas</taxon>
    </lineage>
</organism>
<dbReference type="InterPro" id="IPR017853">
    <property type="entry name" value="GH"/>
</dbReference>
<dbReference type="Proteomes" id="UP000023775">
    <property type="component" value="Unassembled WGS sequence"/>
</dbReference>
<evidence type="ECO:0000256" key="3">
    <source>
        <dbReference type="ARBA" id="ARBA00023295"/>
    </source>
</evidence>
<evidence type="ECO:0000256" key="2">
    <source>
        <dbReference type="ARBA" id="ARBA00022801"/>
    </source>
</evidence>
<dbReference type="AlphaFoldDB" id="N9VJV8"/>
<keyword evidence="3" id="KW-0326">Glycosidase</keyword>
<dbReference type="Gene3D" id="3.20.20.80">
    <property type="entry name" value="Glycosidases"/>
    <property type="match status" value="1"/>
</dbReference>
<dbReference type="SUPFAM" id="SSF51445">
    <property type="entry name" value="(Trans)glycosidases"/>
    <property type="match status" value="1"/>
</dbReference>
<dbReference type="PRINTS" id="PR00131">
    <property type="entry name" value="GLHYDRLASE1"/>
</dbReference>
<dbReference type="Pfam" id="PF00232">
    <property type="entry name" value="Glyco_hydro_1"/>
    <property type="match status" value="1"/>
</dbReference>
<name>N9VJV8_9GAMM</name>
<keyword evidence="6" id="KW-1185">Reference proteome</keyword>
<keyword evidence="2" id="KW-0378">Hydrolase</keyword>
<evidence type="ECO:0000256" key="1">
    <source>
        <dbReference type="ARBA" id="ARBA00010838"/>
    </source>
</evidence>